<dbReference type="GO" id="GO:0000811">
    <property type="term" value="C:GINS complex"/>
    <property type="evidence" value="ECO:0007669"/>
    <property type="project" value="UniProtKB-UniRule"/>
</dbReference>
<dbReference type="SUPFAM" id="SSF158573">
    <property type="entry name" value="GINS helical bundle-like"/>
    <property type="match status" value="1"/>
</dbReference>
<comment type="subcellular location">
    <subcellularLocation>
        <location evidence="1 6">Nucleus</location>
    </subcellularLocation>
</comment>
<comment type="function">
    <text evidence="6">The GINS complex plays an essential role in the initiation of DNA replication.</text>
</comment>
<accession>A0A1S3KBC5</accession>
<sequence>MGEYKVIITIVHPYIQVNSRGNNKTVQLKAYALLVVPGFSSSGGGFLDSSSDTDHIQPNTKLELPFWLATALCNRRRHIVAVDMPKQYKEGYREILTADANVVDLHKLGPYYYTFGSHLLCFELPETPDIAKSLLQTFQSRLRKIMDASQNAYYEDTTNLTAKLDEMERDLFKCGQQGLRDFQRWETRASEQLKTSEMVINHRKRKRAVMEETS</sequence>
<dbReference type="Proteomes" id="UP000085678">
    <property type="component" value="Unplaced"/>
</dbReference>
<evidence type="ECO:0000256" key="6">
    <source>
        <dbReference type="RuleBase" id="RU367161"/>
    </source>
</evidence>
<dbReference type="CDD" id="cd21693">
    <property type="entry name" value="GINS_B_Psf3"/>
    <property type="match status" value="1"/>
</dbReference>
<dbReference type="InterPro" id="IPR021151">
    <property type="entry name" value="GINS_A"/>
</dbReference>
<evidence type="ECO:0000256" key="4">
    <source>
        <dbReference type="ARBA" id="ARBA00023242"/>
    </source>
</evidence>
<dbReference type="AlphaFoldDB" id="A0A1S3KBC5"/>
<dbReference type="PANTHER" id="PTHR22768">
    <property type="entry name" value="DNA REPLICATION COMPLEX GINS PROTEIN PSF3"/>
    <property type="match status" value="1"/>
</dbReference>
<reference evidence="9" key="1">
    <citation type="submission" date="2025-08" db="UniProtKB">
        <authorList>
            <consortium name="RefSeq"/>
        </authorList>
    </citation>
    <scope>IDENTIFICATION</scope>
    <source>
        <tissue evidence="9">Gonads</tissue>
    </source>
</reference>
<feature type="domain" description="GINS subunit" evidence="7">
    <location>
        <begin position="88"/>
        <end position="186"/>
    </location>
</feature>
<comment type="function">
    <text evidence="5">Required for correct functioning of the GINS complex, a complex that plays an essential role in the initiation of DNA replication, and progression of DNA replication forks. GINS complex is a core component of CDC45-MCM-GINS (CMG) helicase, the molecular machine that unwinds template DNA during replication, and around which the replisome is built.</text>
</comment>
<evidence type="ECO:0000259" key="7">
    <source>
        <dbReference type="Pfam" id="PF05916"/>
    </source>
</evidence>
<evidence type="ECO:0000256" key="2">
    <source>
        <dbReference type="ARBA" id="ARBA00006343"/>
    </source>
</evidence>
<evidence type="ECO:0000256" key="1">
    <source>
        <dbReference type="ARBA" id="ARBA00004123"/>
    </source>
</evidence>
<dbReference type="Gene3D" id="1.20.58.2050">
    <property type="match status" value="1"/>
</dbReference>
<dbReference type="Pfam" id="PF05916">
    <property type="entry name" value="Sld5"/>
    <property type="match status" value="1"/>
</dbReference>
<comment type="similarity">
    <text evidence="2 6">Belongs to the GINS3/PSF3 family.</text>
</comment>
<dbReference type="FunCoup" id="A0A1S3KBC5">
    <property type="interactions" value="1139"/>
</dbReference>
<dbReference type="RefSeq" id="XP_013419792.1">
    <property type="nucleotide sequence ID" value="XM_013564338.2"/>
</dbReference>
<dbReference type="GO" id="GO:1902975">
    <property type="term" value="P:mitotic DNA replication initiation"/>
    <property type="evidence" value="ECO:0007669"/>
    <property type="project" value="TreeGrafter"/>
</dbReference>
<dbReference type="InParanoid" id="A0A1S3KBC5"/>
<evidence type="ECO:0000256" key="3">
    <source>
        <dbReference type="ARBA" id="ARBA00022705"/>
    </source>
</evidence>
<keyword evidence="3 6" id="KW-0235">DNA replication</keyword>
<gene>
    <name evidence="9" type="primary">LOC106180368</name>
</gene>
<comment type="subunit">
    <text evidence="6">Component of the GINS complex.</text>
</comment>
<dbReference type="InterPro" id="IPR038437">
    <property type="entry name" value="GINS_Psf3_sf"/>
</dbReference>
<dbReference type="CDD" id="cd11713">
    <property type="entry name" value="GINS_A_psf3"/>
    <property type="match status" value="1"/>
</dbReference>
<dbReference type="OrthoDB" id="10251744at2759"/>
<dbReference type="STRING" id="7574.A0A1S3KBC5"/>
<dbReference type="InterPro" id="IPR010492">
    <property type="entry name" value="GINS_Psf3"/>
</dbReference>
<keyword evidence="4 6" id="KW-0539">Nucleus</keyword>
<dbReference type="InterPro" id="IPR036224">
    <property type="entry name" value="GINS_bundle-like_dom_sf"/>
</dbReference>
<dbReference type="SUPFAM" id="SSF160059">
    <property type="entry name" value="PriA/YqbF domain"/>
    <property type="match status" value="1"/>
</dbReference>
<evidence type="ECO:0000256" key="5">
    <source>
        <dbReference type="ARBA" id="ARBA00045258"/>
    </source>
</evidence>
<dbReference type="PANTHER" id="PTHR22768:SF0">
    <property type="entry name" value="DNA REPLICATION COMPLEX GINS PROTEIN PSF3"/>
    <property type="match status" value="1"/>
</dbReference>
<evidence type="ECO:0000313" key="8">
    <source>
        <dbReference type="Proteomes" id="UP000085678"/>
    </source>
</evidence>
<dbReference type="GeneID" id="106180368"/>
<keyword evidence="8" id="KW-1185">Reference proteome</keyword>
<protein>
    <recommendedName>
        <fullName evidence="6">DNA replication complex GINS protein PSF3</fullName>
    </recommendedName>
</protein>
<name>A0A1S3KBC5_LINAN</name>
<organism evidence="8 9">
    <name type="scientific">Lingula anatina</name>
    <name type="common">Brachiopod</name>
    <name type="synonym">Lingula unguis</name>
    <dbReference type="NCBI Taxonomy" id="7574"/>
    <lineage>
        <taxon>Eukaryota</taxon>
        <taxon>Metazoa</taxon>
        <taxon>Spiralia</taxon>
        <taxon>Lophotrochozoa</taxon>
        <taxon>Brachiopoda</taxon>
        <taxon>Linguliformea</taxon>
        <taxon>Lingulata</taxon>
        <taxon>Lingulida</taxon>
        <taxon>Linguloidea</taxon>
        <taxon>Lingulidae</taxon>
        <taxon>Lingula</taxon>
    </lineage>
</organism>
<dbReference type="KEGG" id="lak:106180368"/>
<proteinExistence type="inferred from homology"/>
<evidence type="ECO:0000313" key="9">
    <source>
        <dbReference type="RefSeq" id="XP_013419792.1"/>
    </source>
</evidence>